<keyword evidence="3" id="KW-1185">Reference proteome</keyword>
<comment type="caution">
    <text evidence="2">The sequence shown here is derived from an EMBL/GenBank/DDBJ whole genome shotgun (WGS) entry which is preliminary data.</text>
</comment>
<dbReference type="InterPro" id="IPR014729">
    <property type="entry name" value="Rossmann-like_a/b/a_fold"/>
</dbReference>
<reference evidence="2 3" key="1">
    <citation type="submission" date="2019-07" db="EMBL/GenBank/DDBJ databases">
        <title>Whole genome shotgun sequence of Skermanella aerolata NBRC 106429.</title>
        <authorList>
            <person name="Hosoyama A."/>
            <person name="Uohara A."/>
            <person name="Ohji S."/>
            <person name="Ichikawa N."/>
        </authorList>
    </citation>
    <scope>NUCLEOTIDE SEQUENCE [LARGE SCALE GENOMIC DNA]</scope>
    <source>
        <strain evidence="2 3">NBRC 106429</strain>
    </source>
</reference>
<evidence type="ECO:0000256" key="1">
    <source>
        <dbReference type="PIRSR" id="PIRSR006661-1"/>
    </source>
</evidence>
<feature type="active site" description="Nucleophile and sulfur donor" evidence="1">
    <location>
        <position position="172"/>
    </location>
</feature>
<dbReference type="AlphaFoldDB" id="A0A512DRA0"/>
<organism evidence="2 3">
    <name type="scientific">Skermanella aerolata</name>
    <dbReference type="NCBI Taxonomy" id="393310"/>
    <lineage>
        <taxon>Bacteria</taxon>
        <taxon>Pseudomonadati</taxon>
        <taxon>Pseudomonadota</taxon>
        <taxon>Alphaproteobacteria</taxon>
        <taxon>Rhodospirillales</taxon>
        <taxon>Azospirillaceae</taxon>
        <taxon>Skermanella</taxon>
    </lineage>
</organism>
<dbReference type="OrthoDB" id="9776919at2"/>
<dbReference type="EMBL" id="BJYZ01000013">
    <property type="protein sequence ID" value="GEO39033.1"/>
    <property type="molecule type" value="Genomic_DNA"/>
</dbReference>
<name>A0A512DRA0_9PROT</name>
<protein>
    <submittedName>
        <fullName evidence="2">TIGR00268 family protein</fullName>
    </submittedName>
</protein>
<dbReference type="PANTHER" id="PTHR43169">
    <property type="entry name" value="EXSB FAMILY PROTEIN"/>
    <property type="match status" value="1"/>
</dbReference>
<sequence length="263" mass="28187">MSGADAQSRLIAALNRYPELVIAVSGGVDSMTLAYVAHRFSSGKVGMLHAVSPAVPAHATARVRAHAERHGWALTVADAGEFEDPRYRANPVDRCYFCKSNLYDRIRSVTQGTVASGTNLDDLGDYRPGLKAASQRGVVHPFVEAEIDKAAIREIAHLHGLDDLAELPAQPCLSSRVETGIAIDADDLGFIDTVERAVAETIPGEANIRCRITHAGVAVEVGDSGTGRDEIGRLVEALCRGTGRIFTGVRPYRRGSAFLRESP</sequence>
<evidence type="ECO:0000313" key="2">
    <source>
        <dbReference type="EMBL" id="GEO39033.1"/>
    </source>
</evidence>
<dbReference type="SUPFAM" id="SSF52402">
    <property type="entry name" value="Adenine nucleotide alpha hydrolases-like"/>
    <property type="match status" value="1"/>
</dbReference>
<proteinExistence type="predicted"/>
<dbReference type="InterPro" id="IPR005232">
    <property type="entry name" value="LarE"/>
</dbReference>
<dbReference type="Gene3D" id="3.40.50.620">
    <property type="entry name" value="HUPs"/>
    <property type="match status" value="1"/>
</dbReference>
<dbReference type="PIRSF" id="PIRSF006661">
    <property type="entry name" value="PP-lp_UCP006661"/>
    <property type="match status" value="1"/>
</dbReference>
<dbReference type="RefSeq" id="WP_044433597.1">
    <property type="nucleotide sequence ID" value="NZ_BJYZ01000013.1"/>
</dbReference>
<evidence type="ECO:0000313" key="3">
    <source>
        <dbReference type="Proteomes" id="UP000321523"/>
    </source>
</evidence>
<dbReference type="GO" id="GO:0016783">
    <property type="term" value="F:sulfurtransferase activity"/>
    <property type="evidence" value="ECO:0007669"/>
    <property type="project" value="InterPro"/>
</dbReference>
<dbReference type="Proteomes" id="UP000321523">
    <property type="component" value="Unassembled WGS sequence"/>
</dbReference>
<dbReference type="InterPro" id="IPR052188">
    <property type="entry name" value="Ni-pincer_cofactor_biosynth"/>
</dbReference>
<dbReference type="PANTHER" id="PTHR43169:SF2">
    <property type="entry name" value="NAD_GMP SYNTHASE DOMAIN-CONTAINING PROTEIN"/>
    <property type="match status" value="1"/>
</dbReference>
<accession>A0A512DRA0</accession>
<gene>
    <name evidence="2" type="ORF">SAE02_31810</name>
</gene>